<dbReference type="OrthoDB" id="9785699at2"/>
<dbReference type="EMBL" id="RFLX01000002">
    <property type="protein sequence ID" value="RMI26375.1"/>
    <property type="molecule type" value="Genomic_DNA"/>
</dbReference>
<dbReference type="PANTHER" id="PTHR43432:SF3">
    <property type="entry name" value="SLR0285 PROTEIN"/>
    <property type="match status" value="1"/>
</dbReference>
<dbReference type="CDD" id="cd01335">
    <property type="entry name" value="Radical_SAM"/>
    <property type="match status" value="1"/>
</dbReference>
<dbReference type="Proteomes" id="UP000278036">
    <property type="component" value="Unassembled WGS sequence"/>
</dbReference>
<dbReference type="SMART" id="SM00729">
    <property type="entry name" value="Elp3"/>
    <property type="match status" value="1"/>
</dbReference>
<gene>
    <name evidence="6" type="ORF">D6Z83_04150</name>
    <name evidence="7" type="ORF">EBE87_03585</name>
</gene>
<dbReference type="InterPro" id="IPR006638">
    <property type="entry name" value="Elp3/MiaA/NifB-like_rSAM"/>
</dbReference>
<keyword evidence="8" id="KW-1185">Reference proteome</keyword>
<evidence type="ECO:0000259" key="5">
    <source>
        <dbReference type="PROSITE" id="PS51918"/>
    </source>
</evidence>
<dbReference type="GO" id="GO:0003824">
    <property type="term" value="F:catalytic activity"/>
    <property type="evidence" value="ECO:0007669"/>
    <property type="project" value="InterPro"/>
</dbReference>
<evidence type="ECO:0000256" key="4">
    <source>
        <dbReference type="SAM" id="MobiDB-lite"/>
    </source>
</evidence>
<dbReference type="InterPro" id="IPR007197">
    <property type="entry name" value="rSAM"/>
</dbReference>
<sequence>MPEGSFHDASALLPGARKGRGAITNPAIRFDRHNTVAFDDGWDTLEDEAADLPPLATTLIRDSSRTALAWNKSPDIGFDRSINPYRGCEHGCVYCFARPTHAYLGFSPGLDFETKLLFKPQIAELLEAALRKPGYTAAPVALGSNTDPYQPVERTLKLTRAVLEVLEQFSHPVTVVTKSAGVLRDIDILSRMAARGLARVCLSVTTLDAKLARSLEPRASTPERRLDAIARLAEAGIPVAVLAAPMIPAVNDMELERILERAASQGADRAGYVLLRLPLELGEIFEAWLHQHMPERAAKVIALVRQTRGGETYDSRFGQRQTGSGPYAEMLNRRFQVAVKRLGLDRTQQGHTGPEGLRSDLFNVPDRPGEAKQLSLF</sequence>
<proteinExistence type="predicted"/>
<dbReference type="Proteomes" id="UP000274097">
    <property type="component" value="Unassembled WGS sequence"/>
</dbReference>
<dbReference type="Pfam" id="PF04055">
    <property type="entry name" value="Radical_SAM"/>
    <property type="match status" value="1"/>
</dbReference>
<evidence type="ECO:0000256" key="1">
    <source>
        <dbReference type="ARBA" id="ARBA00022723"/>
    </source>
</evidence>
<dbReference type="PROSITE" id="PS51918">
    <property type="entry name" value="RADICAL_SAM"/>
    <property type="match status" value="1"/>
</dbReference>
<evidence type="ECO:0000313" key="9">
    <source>
        <dbReference type="Proteomes" id="UP000278036"/>
    </source>
</evidence>
<reference evidence="6 9" key="1">
    <citation type="submission" date="2018-09" db="EMBL/GenBank/DDBJ databases">
        <title>Roseomonas sp. nov., isolated from feces of Tibetan antelopes in the Qinghai-Tibet plateau, China.</title>
        <authorList>
            <person name="Tian Z."/>
        </authorList>
    </citation>
    <scope>NUCLEOTIDE SEQUENCE [LARGE SCALE GENOMIC DNA]</scope>
    <source>
        <strain evidence="7 8">Z23</strain>
        <strain evidence="6 9">Z24</strain>
    </source>
</reference>
<dbReference type="InParanoid" id="A0A3A9JL51"/>
<dbReference type="SFLD" id="SFLDG01084">
    <property type="entry name" value="Uncharacterised_Radical_SAM_Su"/>
    <property type="match status" value="1"/>
</dbReference>
<dbReference type="EMBL" id="RAQU01000015">
    <property type="protein sequence ID" value="RKK05503.1"/>
    <property type="molecule type" value="Genomic_DNA"/>
</dbReference>
<dbReference type="RefSeq" id="WP_120637067.1">
    <property type="nucleotide sequence ID" value="NZ_RAQU01000015.1"/>
</dbReference>
<dbReference type="GO" id="GO:0051536">
    <property type="term" value="F:iron-sulfur cluster binding"/>
    <property type="evidence" value="ECO:0007669"/>
    <property type="project" value="UniProtKB-KW"/>
</dbReference>
<evidence type="ECO:0000313" key="7">
    <source>
        <dbReference type="EMBL" id="RMI26375.1"/>
    </source>
</evidence>
<keyword evidence="1" id="KW-0479">Metal-binding</keyword>
<dbReference type="AlphaFoldDB" id="A0A3A9JL51"/>
<dbReference type="SUPFAM" id="SSF102114">
    <property type="entry name" value="Radical SAM enzymes"/>
    <property type="match status" value="1"/>
</dbReference>
<dbReference type="GO" id="GO:0046872">
    <property type="term" value="F:metal ion binding"/>
    <property type="evidence" value="ECO:0007669"/>
    <property type="project" value="UniProtKB-KW"/>
</dbReference>
<keyword evidence="3" id="KW-0411">Iron-sulfur</keyword>
<evidence type="ECO:0000313" key="6">
    <source>
        <dbReference type="EMBL" id="RKK05503.1"/>
    </source>
</evidence>
<evidence type="ECO:0000256" key="3">
    <source>
        <dbReference type="ARBA" id="ARBA00023014"/>
    </source>
</evidence>
<protein>
    <submittedName>
        <fullName evidence="6">PA0069 family radical SAM protein</fullName>
    </submittedName>
</protein>
<organism evidence="6 9">
    <name type="scientific">Teichococcus wenyumeiae</name>
    <dbReference type="NCBI Taxonomy" id="2478470"/>
    <lineage>
        <taxon>Bacteria</taxon>
        <taxon>Pseudomonadati</taxon>
        <taxon>Pseudomonadota</taxon>
        <taxon>Alphaproteobacteria</taxon>
        <taxon>Acetobacterales</taxon>
        <taxon>Roseomonadaceae</taxon>
        <taxon>Roseomonas</taxon>
    </lineage>
</organism>
<feature type="region of interest" description="Disordered" evidence="4">
    <location>
        <begin position="346"/>
        <end position="368"/>
    </location>
</feature>
<accession>A0A3A9JL51</accession>
<feature type="domain" description="Radical SAM core" evidence="5">
    <location>
        <begin position="71"/>
        <end position="311"/>
    </location>
</feature>
<dbReference type="InterPro" id="IPR040086">
    <property type="entry name" value="MJ0683-like"/>
</dbReference>
<dbReference type="NCBIfam" id="NF033668">
    <property type="entry name" value="rSAM_PA0069"/>
    <property type="match status" value="1"/>
</dbReference>
<keyword evidence="2" id="KW-0408">Iron</keyword>
<evidence type="ECO:0000256" key="2">
    <source>
        <dbReference type="ARBA" id="ARBA00023004"/>
    </source>
</evidence>
<name>A0A3A9JL51_9PROT</name>
<dbReference type="Gene3D" id="3.80.30.30">
    <property type="match status" value="1"/>
</dbReference>
<dbReference type="SFLD" id="SFLDS00029">
    <property type="entry name" value="Radical_SAM"/>
    <property type="match status" value="1"/>
</dbReference>
<comment type="caution">
    <text evidence="6">The sequence shown here is derived from an EMBL/GenBank/DDBJ whole genome shotgun (WGS) entry which is preliminary data.</text>
</comment>
<evidence type="ECO:0000313" key="8">
    <source>
        <dbReference type="Proteomes" id="UP000274097"/>
    </source>
</evidence>
<dbReference type="InterPro" id="IPR058240">
    <property type="entry name" value="rSAM_sf"/>
</dbReference>
<dbReference type="PANTHER" id="PTHR43432">
    <property type="entry name" value="SLR0285 PROTEIN"/>
    <property type="match status" value="1"/>
</dbReference>